<proteinExistence type="predicted"/>
<dbReference type="eggNOG" id="arCOG02280">
    <property type="taxonomic scope" value="Archaea"/>
</dbReference>
<reference evidence="5 6" key="1">
    <citation type="journal article" date="2009" name="Stand. Genomic Sci.">
        <title>Complete genome sequence of Halorhabdus utahensis type strain (AX-2).</title>
        <authorList>
            <person name="Anderson I."/>
            <person name="Tindall B.J."/>
            <person name="Pomrenke H."/>
            <person name="Goker M."/>
            <person name="Lapidus A."/>
            <person name="Nolan M."/>
            <person name="Copeland A."/>
            <person name="Glavina Del Rio T."/>
            <person name="Chen F."/>
            <person name="Tice H."/>
            <person name="Cheng J.F."/>
            <person name="Lucas S."/>
            <person name="Chertkov O."/>
            <person name="Bruce D."/>
            <person name="Brettin T."/>
            <person name="Detter J.C."/>
            <person name="Han C."/>
            <person name="Goodwin L."/>
            <person name="Land M."/>
            <person name="Hauser L."/>
            <person name="Chang Y.J."/>
            <person name="Jeffries C.D."/>
            <person name="Pitluck S."/>
            <person name="Pati A."/>
            <person name="Mavromatis K."/>
            <person name="Ivanova N."/>
            <person name="Ovchinnikova G."/>
            <person name="Chen A."/>
            <person name="Palaniappan K."/>
            <person name="Chain P."/>
            <person name="Rohde M."/>
            <person name="Bristow J."/>
            <person name="Eisen J.A."/>
            <person name="Markowitz V."/>
            <person name="Hugenholtz P."/>
            <person name="Kyrpides N.C."/>
            <person name="Klenk H.P."/>
        </authorList>
    </citation>
    <scope>NUCLEOTIDE SEQUENCE [LARGE SCALE GENOMIC DNA]</scope>
    <source>
        <strain evidence="6">DSM 12940 / JCM 11049 / AX-2</strain>
    </source>
</reference>
<dbReference type="PANTHER" id="PTHR34236:SF1">
    <property type="entry name" value="DIMETHYL SULFOXIDE REDUCTASE TRANSCRIPTIONAL ACTIVATOR"/>
    <property type="match status" value="1"/>
</dbReference>
<keyword evidence="2" id="KW-0804">Transcription</keyword>
<dbReference type="Pfam" id="PF04967">
    <property type="entry name" value="HTH_10"/>
    <property type="match status" value="1"/>
</dbReference>
<keyword evidence="1" id="KW-0805">Transcription regulation</keyword>
<name>C7NQE6_HALUD</name>
<accession>C7NQE6</accession>
<dbReference type="AlphaFoldDB" id="C7NQE6"/>
<keyword evidence="6" id="KW-1185">Reference proteome</keyword>
<protein>
    <submittedName>
        <fullName evidence="5">Bacterio-opsin activator HTH domain protein</fullName>
    </submittedName>
</protein>
<sequence length="212" mass="23649">MPGMRAEIEVLSPEACPVAGLSEQADDPLTSVSRAGNAEGTVTEEFTVSGDATLTDDRLSQLFEYRSASVYRFHHESLDCVCEFVEDHDHPISEIRAQDGSLVLSLHLTTIQDLRDLVTDLRERYGAVRIRYLLQVESDEEGSTDVIPIDRSRLTDRQKEVLETAYRMGYFSYPRDANATDVAAELDIDGSTFTEHLAAAQSKLMDELLAEM</sequence>
<evidence type="ECO:0000313" key="5">
    <source>
        <dbReference type="EMBL" id="ACV12872.1"/>
    </source>
</evidence>
<evidence type="ECO:0000256" key="2">
    <source>
        <dbReference type="ARBA" id="ARBA00023163"/>
    </source>
</evidence>
<dbReference type="Proteomes" id="UP000002071">
    <property type="component" value="Chromosome"/>
</dbReference>
<evidence type="ECO:0000313" key="6">
    <source>
        <dbReference type="Proteomes" id="UP000002071"/>
    </source>
</evidence>
<dbReference type="InterPro" id="IPR007050">
    <property type="entry name" value="HTH_bacterioopsin"/>
</dbReference>
<evidence type="ECO:0000256" key="1">
    <source>
        <dbReference type="ARBA" id="ARBA00023015"/>
    </source>
</evidence>
<dbReference type="GeneID" id="8385016"/>
<dbReference type="InterPro" id="IPR056433">
    <property type="entry name" value="DmsR-like_N"/>
</dbReference>
<feature type="domain" description="HTH bat-type" evidence="3">
    <location>
        <begin position="154"/>
        <end position="206"/>
    </location>
</feature>
<gene>
    <name evidence="5" type="ordered locus">Huta_2711</name>
</gene>
<feature type="domain" description="DmsR-like N-terminal" evidence="4">
    <location>
        <begin position="2"/>
        <end position="135"/>
    </location>
</feature>
<dbReference type="Pfam" id="PF24277">
    <property type="entry name" value="DmsR_N"/>
    <property type="match status" value="1"/>
</dbReference>
<dbReference type="KEGG" id="hut:Huta_2711"/>
<evidence type="ECO:0000259" key="3">
    <source>
        <dbReference type="Pfam" id="PF04967"/>
    </source>
</evidence>
<organism evidence="5 6">
    <name type="scientific">Halorhabdus utahensis (strain DSM 12940 / JCM 11049 / AX-2)</name>
    <dbReference type="NCBI Taxonomy" id="519442"/>
    <lineage>
        <taxon>Archaea</taxon>
        <taxon>Methanobacteriati</taxon>
        <taxon>Methanobacteriota</taxon>
        <taxon>Stenosarchaea group</taxon>
        <taxon>Halobacteria</taxon>
        <taxon>Halobacteriales</taxon>
        <taxon>Haloarculaceae</taxon>
        <taxon>Halorhabdus</taxon>
    </lineage>
</organism>
<evidence type="ECO:0000259" key="4">
    <source>
        <dbReference type="Pfam" id="PF24277"/>
    </source>
</evidence>
<dbReference type="EMBL" id="CP001687">
    <property type="protein sequence ID" value="ACV12872.1"/>
    <property type="molecule type" value="Genomic_DNA"/>
</dbReference>
<dbReference type="HOGENOM" id="CLU_090893_0_0_2"/>
<dbReference type="RefSeq" id="WP_015790434.1">
    <property type="nucleotide sequence ID" value="NC_013158.1"/>
</dbReference>
<dbReference type="PANTHER" id="PTHR34236">
    <property type="entry name" value="DIMETHYL SULFOXIDE REDUCTASE TRANSCRIPTIONAL ACTIVATOR"/>
    <property type="match status" value="1"/>
</dbReference>
<dbReference type="STRING" id="519442.Huta_2711"/>